<keyword evidence="7" id="KW-0408">Iron</keyword>
<dbReference type="NCBIfam" id="TIGR01413">
    <property type="entry name" value="Dyp_perox_fam"/>
    <property type="match status" value="1"/>
</dbReference>
<evidence type="ECO:0000256" key="6">
    <source>
        <dbReference type="ARBA" id="ARBA00023002"/>
    </source>
</evidence>
<evidence type="ECO:0000256" key="9">
    <source>
        <dbReference type="SAM" id="MobiDB-lite"/>
    </source>
</evidence>
<dbReference type="PANTHER" id="PTHR30521:SF4">
    <property type="entry name" value="DEFERROCHELATASE"/>
    <property type="match status" value="1"/>
</dbReference>
<evidence type="ECO:0000259" key="10">
    <source>
        <dbReference type="Pfam" id="PF04261"/>
    </source>
</evidence>
<dbReference type="InterPro" id="IPR048327">
    <property type="entry name" value="Dyp_perox_N"/>
</dbReference>
<keyword evidence="13" id="KW-1185">Reference proteome</keyword>
<feature type="region of interest" description="Disordered" evidence="9">
    <location>
        <begin position="1"/>
        <end position="21"/>
    </location>
</feature>
<name>A0A927MQF6_9ACTN</name>
<evidence type="ECO:0000256" key="8">
    <source>
        <dbReference type="ARBA" id="ARBA00025737"/>
    </source>
</evidence>
<organism evidence="12 13">
    <name type="scientific">Actinopolymorpha pittospori</name>
    <dbReference type="NCBI Taxonomy" id="648752"/>
    <lineage>
        <taxon>Bacteria</taxon>
        <taxon>Bacillati</taxon>
        <taxon>Actinomycetota</taxon>
        <taxon>Actinomycetes</taxon>
        <taxon>Propionibacteriales</taxon>
        <taxon>Actinopolymorphaceae</taxon>
        <taxon>Actinopolymorpha</taxon>
    </lineage>
</organism>
<keyword evidence="3" id="KW-0349">Heme</keyword>
<evidence type="ECO:0000256" key="1">
    <source>
        <dbReference type="ARBA" id="ARBA00001970"/>
    </source>
</evidence>
<dbReference type="GO" id="GO:0004601">
    <property type="term" value="F:peroxidase activity"/>
    <property type="evidence" value="ECO:0007669"/>
    <property type="project" value="UniProtKB-KW"/>
</dbReference>
<evidence type="ECO:0000256" key="5">
    <source>
        <dbReference type="ARBA" id="ARBA00022729"/>
    </source>
</evidence>
<comment type="caution">
    <text evidence="12">The sequence shown here is derived from an EMBL/GenBank/DDBJ whole genome shotgun (WGS) entry which is preliminary data.</text>
</comment>
<feature type="domain" description="Dyp-type peroxidase C-terminal" evidence="11">
    <location>
        <begin position="189"/>
        <end position="374"/>
    </location>
</feature>
<comment type="cofactor">
    <cofactor evidence="1">
        <name>heme b</name>
        <dbReference type="ChEBI" id="CHEBI:60344"/>
    </cofactor>
</comment>
<dbReference type="EC" id="1.11.1.-" evidence="12"/>
<dbReference type="Proteomes" id="UP000638648">
    <property type="component" value="Unassembled WGS sequence"/>
</dbReference>
<keyword evidence="2 12" id="KW-0575">Peroxidase</keyword>
<evidence type="ECO:0000256" key="7">
    <source>
        <dbReference type="ARBA" id="ARBA00023004"/>
    </source>
</evidence>
<comment type="similarity">
    <text evidence="8">Belongs to the DyP-type peroxidase family.</text>
</comment>
<gene>
    <name evidence="12" type="ORF">HEB94_000186</name>
</gene>
<dbReference type="InterPro" id="IPR048328">
    <property type="entry name" value="Dyp_perox_C"/>
</dbReference>
<evidence type="ECO:0000256" key="2">
    <source>
        <dbReference type="ARBA" id="ARBA00022559"/>
    </source>
</evidence>
<reference evidence="12" key="1">
    <citation type="submission" date="2020-10" db="EMBL/GenBank/DDBJ databases">
        <title>Sequencing the genomes of 1000 actinobacteria strains.</title>
        <authorList>
            <person name="Klenk H.-P."/>
        </authorList>
    </citation>
    <scope>NUCLEOTIDE SEQUENCE</scope>
    <source>
        <strain evidence="12">DSM 45354</strain>
    </source>
</reference>
<dbReference type="InterPro" id="IPR011008">
    <property type="entry name" value="Dimeric_a/b-barrel"/>
</dbReference>
<accession>A0A927MQF6</accession>
<evidence type="ECO:0000259" key="11">
    <source>
        <dbReference type="Pfam" id="PF20628"/>
    </source>
</evidence>
<dbReference type="GO" id="GO:0005829">
    <property type="term" value="C:cytosol"/>
    <property type="evidence" value="ECO:0007669"/>
    <property type="project" value="TreeGrafter"/>
</dbReference>
<dbReference type="GO" id="GO:0046872">
    <property type="term" value="F:metal ion binding"/>
    <property type="evidence" value="ECO:0007669"/>
    <property type="project" value="UniProtKB-KW"/>
</dbReference>
<dbReference type="PROSITE" id="PS51404">
    <property type="entry name" value="DYP_PEROXIDASE"/>
    <property type="match status" value="1"/>
</dbReference>
<dbReference type="Pfam" id="PF04261">
    <property type="entry name" value="Dyp_perox_N"/>
    <property type="match status" value="1"/>
</dbReference>
<evidence type="ECO:0000256" key="4">
    <source>
        <dbReference type="ARBA" id="ARBA00022723"/>
    </source>
</evidence>
<feature type="domain" description="Dyp-type peroxidase N-terminal" evidence="10">
    <location>
        <begin position="28"/>
        <end position="177"/>
    </location>
</feature>
<dbReference type="InterPro" id="IPR006314">
    <property type="entry name" value="Dyp_peroxidase"/>
</dbReference>
<sequence length="387" mass="42445">MINRDLAVPAAGSDTPRSRRIPFHGYHQAGIATPPQRVATFLSFDLVATSRGELVDLFRTLTSRARFLTAGGTPPKRPGSPPSDSGILGPNLVPDGLTVTVGLGASLFDGRFGLAPSKPVQLVTMTPFLHDDLDPALSGGDLLVQLCADNRDTVVHAVIDLVTHTAGALALHWRIDGQRNPPRPVGVRRDWFGFKDGIANPDISDPAQLNQVVWVQPHTKEPSWAAGGTYQVVRIVHFNIEDWQKVPAAAQERIFGRRKVSGAPLYANSPDASDLLDPIYTNDPQGLITPLDCHIRLANPQTPQTASTSTILRRSYDYDRSPQEDGSLDLGHAFVCYQRELHTYIAMQTRLEEERLVPYVSPRGGGYFFDLPGVRDDQDYYARGLLT</sequence>
<keyword evidence="6 12" id="KW-0560">Oxidoreductase</keyword>
<dbReference type="RefSeq" id="WP_202896032.1">
    <property type="nucleotide sequence ID" value="NZ_BAABJL010000253.1"/>
</dbReference>
<dbReference type="AlphaFoldDB" id="A0A927MQF6"/>
<evidence type="ECO:0000313" key="12">
    <source>
        <dbReference type="EMBL" id="MBE1603338.1"/>
    </source>
</evidence>
<keyword evidence="5" id="KW-0732">Signal</keyword>
<keyword evidence="4" id="KW-0479">Metal-binding</keyword>
<evidence type="ECO:0000313" key="13">
    <source>
        <dbReference type="Proteomes" id="UP000638648"/>
    </source>
</evidence>
<evidence type="ECO:0000256" key="3">
    <source>
        <dbReference type="ARBA" id="ARBA00022617"/>
    </source>
</evidence>
<dbReference type="GO" id="GO:0020037">
    <property type="term" value="F:heme binding"/>
    <property type="evidence" value="ECO:0007669"/>
    <property type="project" value="InterPro"/>
</dbReference>
<feature type="region of interest" description="Disordered" evidence="9">
    <location>
        <begin position="68"/>
        <end position="88"/>
    </location>
</feature>
<dbReference type="PANTHER" id="PTHR30521">
    <property type="entry name" value="DEFERROCHELATASE/PEROXIDASE"/>
    <property type="match status" value="1"/>
</dbReference>
<protein>
    <submittedName>
        <fullName evidence="12">Deferrochelatase/peroxidase EfeB</fullName>
        <ecNumber evidence="12">1.11.1.-</ecNumber>
    </submittedName>
</protein>
<dbReference type="Pfam" id="PF20628">
    <property type="entry name" value="Dyp_perox_C"/>
    <property type="match status" value="1"/>
</dbReference>
<dbReference type="EMBL" id="JADBEM010000001">
    <property type="protein sequence ID" value="MBE1603338.1"/>
    <property type="molecule type" value="Genomic_DNA"/>
</dbReference>
<proteinExistence type="inferred from homology"/>
<dbReference type="SUPFAM" id="SSF54909">
    <property type="entry name" value="Dimeric alpha+beta barrel"/>
    <property type="match status" value="1"/>
</dbReference>